<keyword evidence="3" id="KW-0964">Secreted</keyword>
<dbReference type="InterPro" id="IPR012334">
    <property type="entry name" value="Pectin_lyas_fold"/>
</dbReference>
<evidence type="ECO:0000313" key="12">
    <source>
        <dbReference type="Proteomes" id="UP001183410"/>
    </source>
</evidence>
<evidence type="ECO:0000256" key="3">
    <source>
        <dbReference type="ARBA" id="ARBA00022525"/>
    </source>
</evidence>
<dbReference type="Gene3D" id="2.160.20.10">
    <property type="entry name" value="Single-stranded right-handed beta-helix, Pectin lyase-like"/>
    <property type="match status" value="1"/>
</dbReference>
<dbReference type="InterPro" id="IPR052052">
    <property type="entry name" value="Polysaccharide_Lyase_9"/>
</dbReference>
<keyword evidence="4" id="KW-0479">Metal-binding</keyword>
<evidence type="ECO:0000256" key="9">
    <source>
        <dbReference type="SAM" id="SignalP"/>
    </source>
</evidence>
<evidence type="ECO:0000256" key="5">
    <source>
        <dbReference type="ARBA" id="ARBA00022729"/>
    </source>
</evidence>
<keyword evidence="6" id="KW-0106">Calcium</keyword>
<dbReference type="PANTHER" id="PTHR40088:SF1">
    <property type="entry name" value="PECTATE LYASE PEL9"/>
    <property type="match status" value="1"/>
</dbReference>
<dbReference type="InterPro" id="IPR011050">
    <property type="entry name" value="Pectin_lyase_fold/virulence"/>
</dbReference>
<evidence type="ECO:0000256" key="4">
    <source>
        <dbReference type="ARBA" id="ARBA00022723"/>
    </source>
</evidence>
<organism evidence="11 12">
    <name type="scientific">Streptomyces chisholmiae</name>
    <dbReference type="NCBI Taxonomy" id="3075540"/>
    <lineage>
        <taxon>Bacteria</taxon>
        <taxon>Bacillati</taxon>
        <taxon>Actinomycetota</taxon>
        <taxon>Actinomycetes</taxon>
        <taxon>Kitasatosporales</taxon>
        <taxon>Streptomycetaceae</taxon>
        <taxon>Streptomyces</taxon>
    </lineage>
</organism>
<evidence type="ECO:0000313" key="11">
    <source>
        <dbReference type="EMBL" id="MDT0266649.1"/>
    </source>
</evidence>
<reference evidence="12" key="1">
    <citation type="submission" date="2023-07" db="EMBL/GenBank/DDBJ databases">
        <title>30 novel species of actinomycetes from the DSMZ collection.</title>
        <authorList>
            <person name="Nouioui I."/>
        </authorList>
    </citation>
    <scope>NUCLEOTIDE SEQUENCE [LARGE SCALE GENOMIC DNA]</scope>
    <source>
        <strain evidence="12">DSM 44915</strain>
    </source>
</reference>
<dbReference type="PANTHER" id="PTHR40088">
    <property type="entry name" value="PECTATE LYASE (EUROFUNG)"/>
    <property type="match status" value="1"/>
</dbReference>
<feature type="signal peptide" evidence="9">
    <location>
        <begin position="1"/>
        <end position="23"/>
    </location>
</feature>
<evidence type="ECO:0000256" key="2">
    <source>
        <dbReference type="ARBA" id="ARBA00004613"/>
    </source>
</evidence>
<keyword evidence="7" id="KW-0456">Lyase</keyword>
<dbReference type="InterPro" id="IPR053868">
    <property type="entry name" value="Pel9A-like_beta_helix"/>
</dbReference>
<name>A0ABU2JPK6_9ACTN</name>
<comment type="subcellular location">
    <subcellularLocation>
        <location evidence="2">Secreted</location>
    </subcellularLocation>
</comment>
<accession>A0ABU2JPK6</accession>
<sequence>MDRSKAKWAVGAAAAVLALAVPAVGTATGTEPAAALIVVALDGDDGGAGTEADPLATIQAAVDRAGPGDTIQVRGGTYVLTENITIATSGEPGNPITLTEYPGEEVVIDGDELPASHTPIGGSIPRAERGSIHQEASHWRIQGLELVRGPYGVYCDGCDDNEFLDLTTRDNYETGFQLQGASSRNLILNLDSYGNHDPRKNGESADGLGIKEGGGEGNRVVGARLWHNADDGFDAWMFTSAITVESAVAWGNGVNRWDFPDFQGDGNGFKMGGGGDVDPAADHVLRNSVAFDNAVDGVTDNGNPGALTVTRSTTFGNGGTGFDLADSRSTLTANLSVLDGSPVEPGGGTSDGNSWDLGGDWDEDSVLSTDPSVITGPRGADGAIPASDFLVPADGTGIGARF</sequence>
<evidence type="ECO:0000256" key="8">
    <source>
        <dbReference type="ARBA" id="ARBA00038263"/>
    </source>
</evidence>
<evidence type="ECO:0000256" key="7">
    <source>
        <dbReference type="ARBA" id="ARBA00023239"/>
    </source>
</evidence>
<evidence type="ECO:0000256" key="1">
    <source>
        <dbReference type="ARBA" id="ARBA00001913"/>
    </source>
</evidence>
<dbReference type="SUPFAM" id="SSF51126">
    <property type="entry name" value="Pectin lyase-like"/>
    <property type="match status" value="1"/>
</dbReference>
<dbReference type="Pfam" id="PF22842">
    <property type="entry name" value="Pel9A-like_beta_helix"/>
    <property type="match status" value="1"/>
</dbReference>
<comment type="similarity">
    <text evidence="8">Belongs to the polysaccharide lyase 9 family.</text>
</comment>
<proteinExistence type="inferred from homology"/>
<feature type="domain" description="Pel9A-like right handed beta-helix region" evidence="10">
    <location>
        <begin position="156"/>
        <end position="332"/>
    </location>
</feature>
<comment type="cofactor">
    <cofactor evidence="1">
        <name>Ca(2+)</name>
        <dbReference type="ChEBI" id="CHEBI:29108"/>
    </cofactor>
</comment>
<keyword evidence="12" id="KW-1185">Reference proteome</keyword>
<evidence type="ECO:0000259" key="10">
    <source>
        <dbReference type="Pfam" id="PF22842"/>
    </source>
</evidence>
<protein>
    <submittedName>
        <fullName evidence="11">Right-handed parallel beta-helix repeat-containing protein</fullName>
    </submittedName>
</protein>
<dbReference type="EMBL" id="JAVREO010000005">
    <property type="protein sequence ID" value="MDT0266649.1"/>
    <property type="molecule type" value="Genomic_DNA"/>
</dbReference>
<feature type="chain" id="PRO_5046471479" evidence="9">
    <location>
        <begin position="24"/>
        <end position="402"/>
    </location>
</feature>
<keyword evidence="5 9" id="KW-0732">Signal</keyword>
<evidence type="ECO:0000256" key="6">
    <source>
        <dbReference type="ARBA" id="ARBA00022837"/>
    </source>
</evidence>
<gene>
    <name evidence="11" type="ORF">RM844_10130</name>
</gene>
<comment type="caution">
    <text evidence="11">The sequence shown here is derived from an EMBL/GenBank/DDBJ whole genome shotgun (WGS) entry which is preliminary data.</text>
</comment>
<dbReference type="RefSeq" id="WP_311666686.1">
    <property type="nucleotide sequence ID" value="NZ_JAVREO010000005.1"/>
</dbReference>
<dbReference type="Proteomes" id="UP001183410">
    <property type="component" value="Unassembled WGS sequence"/>
</dbReference>